<dbReference type="HOGENOM" id="CLU_153045_5_0_10"/>
<proteinExistence type="predicted"/>
<dbReference type="EMBL" id="CP001110">
    <property type="protein sequence ID" value="ACF43190.1"/>
    <property type="molecule type" value="Genomic_DNA"/>
</dbReference>
<dbReference type="AlphaFoldDB" id="B4SF43"/>
<dbReference type="KEGG" id="pph:Ppha_0903"/>
<gene>
    <name evidence="1" type="ordered locus">Ppha_0903</name>
</gene>
<dbReference type="InterPro" id="IPR018841">
    <property type="entry name" value="DUF2442"/>
</dbReference>
<accession>B4SF43</accession>
<sequence>MLEVTKAEYMEEYRIQITFNNGASGVVDLKDALWGAMFEKLKDYNIFRTFEVSDVVHTIRWENDADLAPEYLYEKMVEQSTVNGHG</sequence>
<dbReference type="OrthoDB" id="598100at2"/>
<organism evidence="1 2">
    <name type="scientific">Pelodictyon phaeoclathratiforme (strain DSM 5477 / BU-1)</name>
    <dbReference type="NCBI Taxonomy" id="324925"/>
    <lineage>
        <taxon>Bacteria</taxon>
        <taxon>Pseudomonadati</taxon>
        <taxon>Chlorobiota</taxon>
        <taxon>Chlorobiia</taxon>
        <taxon>Chlorobiales</taxon>
        <taxon>Chlorobiaceae</taxon>
        <taxon>Chlorobium/Pelodictyon group</taxon>
        <taxon>Pelodictyon</taxon>
    </lineage>
</organism>
<dbReference type="Proteomes" id="UP000002724">
    <property type="component" value="Chromosome"/>
</dbReference>
<dbReference type="SUPFAM" id="SSF143880">
    <property type="entry name" value="NE0471 N-terminal domain-like"/>
    <property type="match status" value="1"/>
</dbReference>
<reference evidence="1 2" key="1">
    <citation type="submission" date="2008-06" db="EMBL/GenBank/DDBJ databases">
        <title>Complete sequence of Pelodictyon phaeoclathratiforme BU-1.</title>
        <authorList>
            <consortium name="US DOE Joint Genome Institute"/>
            <person name="Lucas S."/>
            <person name="Copeland A."/>
            <person name="Lapidus A."/>
            <person name="Glavina del Rio T."/>
            <person name="Dalin E."/>
            <person name="Tice H."/>
            <person name="Bruce D."/>
            <person name="Goodwin L."/>
            <person name="Pitluck S."/>
            <person name="Schmutz J."/>
            <person name="Larimer F."/>
            <person name="Land M."/>
            <person name="Hauser L."/>
            <person name="Kyrpides N."/>
            <person name="Mikhailova N."/>
            <person name="Liu Z."/>
            <person name="Li T."/>
            <person name="Zhao F."/>
            <person name="Overmann J."/>
            <person name="Bryant D.A."/>
            <person name="Richardson P."/>
        </authorList>
    </citation>
    <scope>NUCLEOTIDE SEQUENCE [LARGE SCALE GENOMIC DNA]</scope>
    <source>
        <strain evidence="2">DSM 5477 / BU-1</strain>
    </source>
</reference>
<evidence type="ECO:0000313" key="2">
    <source>
        <dbReference type="Proteomes" id="UP000002724"/>
    </source>
</evidence>
<dbReference type="Gene3D" id="3.30.2020.10">
    <property type="entry name" value="NE0471-like N-terminal domain"/>
    <property type="match status" value="1"/>
</dbReference>
<evidence type="ECO:0008006" key="3">
    <source>
        <dbReference type="Google" id="ProtNLM"/>
    </source>
</evidence>
<name>B4SF43_PELPB</name>
<dbReference type="Pfam" id="PF10387">
    <property type="entry name" value="DUF2442"/>
    <property type="match status" value="1"/>
</dbReference>
<dbReference type="InterPro" id="IPR036782">
    <property type="entry name" value="NE0471-like_N"/>
</dbReference>
<keyword evidence="2" id="KW-1185">Reference proteome</keyword>
<dbReference type="STRING" id="324925.Ppha_0903"/>
<protein>
    <recommendedName>
        <fullName evidence="3">DUF2442 domain-containing protein</fullName>
    </recommendedName>
</protein>
<dbReference type="RefSeq" id="WP_012507685.1">
    <property type="nucleotide sequence ID" value="NC_011060.1"/>
</dbReference>
<evidence type="ECO:0000313" key="1">
    <source>
        <dbReference type="EMBL" id="ACF43190.1"/>
    </source>
</evidence>